<dbReference type="InterPro" id="IPR036390">
    <property type="entry name" value="WH_DNA-bd_sf"/>
</dbReference>
<evidence type="ECO:0000256" key="4">
    <source>
        <dbReference type="ARBA" id="ARBA00023163"/>
    </source>
</evidence>
<evidence type="ECO:0000313" key="5">
    <source>
        <dbReference type="EMBL" id="RGR76936.1"/>
    </source>
</evidence>
<dbReference type="InterPro" id="IPR036388">
    <property type="entry name" value="WH-like_DNA-bd_sf"/>
</dbReference>
<keyword evidence="4" id="KW-0804">Transcription</keyword>
<organism evidence="5 6">
    <name type="scientific">Holdemania filiformis</name>
    <dbReference type="NCBI Taxonomy" id="61171"/>
    <lineage>
        <taxon>Bacteria</taxon>
        <taxon>Bacillati</taxon>
        <taxon>Bacillota</taxon>
        <taxon>Erysipelotrichia</taxon>
        <taxon>Erysipelotrichales</taxon>
        <taxon>Erysipelotrichaceae</taxon>
        <taxon>Holdemania</taxon>
    </lineage>
</organism>
<evidence type="ECO:0000256" key="2">
    <source>
        <dbReference type="ARBA" id="ARBA00023015"/>
    </source>
</evidence>
<keyword evidence="3" id="KW-0238">DNA-binding</keyword>
<keyword evidence="6" id="KW-1185">Reference proteome</keyword>
<sequence length="126" mass="14574">MELMSDSEKEIMKLIWDHGGAMTISELLDQIERTGHDWKRTTVRTFISRLIDKGMLISQKEGRGARYVARISEEEYLKTQSVQFVNQVFGGNVSTLLTSLFGQQCLESKDIEELEKFWVQGKEKLK</sequence>
<comment type="caution">
    <text evidence="5">The sequence shown here is derived from an EMBL/GenBank/DDBJ whole genome shotgun (WGS) entry which is preliminary data.</text>
</comment>
<gene>
    <name evidence="5" type="ORF">DWY25_01180</name>
</gene>
<dbReference type="PIRSF" id="PIRSF019455">
    <property type="entry name" value="CopR_AtkY"/>
    <property type="match status" value="1"/>
</dbReference>
<accession>A0A412G6R7</accession>
<evidence type="ECO:0000256" key="1">
    <source>
        <dbReference type="ARBA" id="ARBA00011046"/>
    </source>
</evidence>
<dbReference type="Gene3D" id="1.10.10.10">
    <property type="entry name" value="Winged helix-like DNA-binding domain superfamily/Winged helix DNA-binding domain"/>
    <property type="match status" value="1"/>
</dbReference>
<reference evidence="5 6" key="1">
    <citation type="submission" date="2018-08" db="EMBL/GenBank/DDBJ databases">
        <title>A genome reference for cultivated species of the human gut microbiota.</title>
        <authorList>
            <person name="Zou Y."/>
            <person name="Xue W."/>
            <person name="Luo G."/>
        </authorList>
    </citation>
    <scope>NUCLEOTIDE SEQUENCE [LARGE SCALE GENOMIC DNA]</scope>
    <source>
        <strain evidence="5 6">AF24-29</strain>
    </source>
</reference>
<dbReference type="Pfam" id="PF03965">
    <property type="entry name" value="Penicillinase_R"/>
    <property type="match status" value="1"/>
</dbReference>
<dbReference type="AlphaFoldDB" id="A0A412G6R7"/>
<dbReference type="GeneID" id="83014021"/>
<dbReference type="GO" id="GO:0003677">
    <property type="term" value="F:DNA binding"/>
    <property type="evidence" value="ECO:0007669"/>
    <property type="project" value="UniProtKB-KW"/>
</dbReference>
<protein>
    <submittedName>
        <fullName evidence="5">BlaI/MecI/CopY family transcriptional regulator</fullName>
    </submittedName>
</protein>
<dbReference type="GO" id="GO:0045892">
    <property type="term" value="P:negative regulation of DNA-templated transcription"/>
    <property type="evidence" value="ECO:0007669"/>
    <property type="project" value="InterPro"/>
</dbReference>
<dbReference type="SUPFAM" id="SSF46785">
    <property type="entry name" value="Winged helix' DNA-binding domain"/>
    <property type="match status" value="1"/>
</dbReference>
<comment type="similarity">
    <text evidence="1">Belongs to the BlaI transcriptional regulatory family.</text>
</comment>
<name>A0A412G6R7_9FIRM</name>
<dbReference type="InterPro" id="IPR005650">
    <property type="entry name" value="BlaI_family"/>
</dbReference>
<dbReference type="RefSeq" id="WP_117892673.1">
    <property type="nucleotide sequence ID" value="NZ_CABJCV010000001.1"/>
</dbReference>
<evidence type="ECO:0000313" key="6">
    <source>
        <dbReference type="Proteomes" id="UP000284178"/>
    </source>
</evidence>
<dbReference type="EMBL" id="QRUP01000001">
    <property type="protein sequence ID" value="RGR76936.1"/>
    <property type="molecule type" value="Genomic_DNA"/>
</dbReference>
<evidence type="ECO:0000256" key="3">
    <source>
        <dbReference type="ARBA" id="ARBA00023125"/>
    </source>
</evidence>
<keyword evidence="2" id="KW-0805">Transcription regulation</keyword>
<dbReference type="Proteomes" id="UP000284178">
    <property type="component" value="Unassembled WGS sequence"/>
</dbReference>
<proteinExistence type="inferred from homology"/>
<dbReference type="Gene3D" id="1.10.4040.10">
    <property type="entry name" value="Penicillinase repressor domain"/>
    <property type="match status" value="1"/>
</dbReference>